<dbReference type="AlphaFoldDB" id="A0A0A9HSU4"/>
<reference evidence="1" key="1">
    <citation type="submission" date="2014-09" db="EMBL/GenBank/DDBJ databases">
        <authorList>
            <person name="Magalhaes I.L.F."/>
            <person name="Oliveira U."/>
            <person name="Santos F.R."/>
            <person name="Vidigal T.H.D.A."/>
            <person name="Brescovit A.D."/>
            <person name="Santos A.J."/>
        </authorList>
    </citation>
    <scope>NUCLEOTIDE SEQUENCE</scope>
    <source>
        <tissue evidence="1">Shoot tissue taken approximately 20 cm above the soil surface</tissue>
    </source>
</reference>
<sequence length="24" mass="2776">MDWNTQAMLQFVKGTVLLLGHLFL</sequence>
<reference evidence="1" key="2">
    <citation type="journal article" date="2015" name="Data Brief">
        <title>Shoot transcriptome of the giant reed, Arundo donax.</title>
        <authorList>
            <person name="Barrero R.A."/>
            <person name="Guerrero F.D."/>
            <person name="Moolhuijzen P."/>
            <person name="Goolsby J.A."/>
            <person name="Tidwell J."/>
            <person name="Bellgard S.E."/>
            <person name="Bellgard M.I."/>
        </authorList>
    </citation>
    <scope>NUCLEOTIDE SEQUENCE</scope>
    <source>
        <tissue evidence="1">Shoot tissue taken approximately 20 cm above the soil surface</tissue>
    </source>
</reference>
<evidence type="ECO:0000313" key="1">
    <source>
        <dbReference type="EMBL" id="JAE37956.1"/>
    </source>
</evidence>
<protein>
    <submittedName>
        <fullName evidence="1">Uncharacterized protein</fullName>
    </submittedName>
</protein>
<organism evidence="1">
    <name type="scientific">Arundo donax</name>
    <name type="common">Giant reed</name>
    <name type="synonym">Donax arundinaceus</name>
    <dbReference type="NCBI Taxonomy" id="35708"/>
    <lineage>
        <taxon>Eukaryota</taxon>
        <taxon>Viridiplantae</taxon>
        <taxon>Streptophyta</taxon>
        <taxon>Embryophyta</taxon>
        <taxon>Tracheophyta</taxon>
        <taxon>Spermatophyta</taxon>
        <taxon>Magnoliopsida</taxon>
        <taxon>Liliopsida</taxon>
        <taxon>Poales</taxon>
        <taxon>Poaceae</taxon>
        <taxon>PACMAD clade</taxon>
        <taxon>Arundinoideae</taxon>
        <taxon>Arundineae</taxon>
        <taxon>Arundo</taxon>
    </lineage>
</organism>
<accession>A0A0A9HSU4</accession>
<dbReference type="EMBL" id="GBRH01159940">
    <property type="protein sequence ID" value="JAE37956.1"/>
    <property type="molecule type" value="Transcribed_RNA"/>
</dbReference>
<name>A0A0A9HSU4_ARUDO</name>
<proteinExistence type="predicted"/>